<feature type="region of interest" description="Disordered" evidence="1">
    <location>
        <begin position="206"/>
        <end position="260"/>
    </location>
</feature>
<feature type="compositionally biased region" description="Polar residues" evidence="1">
    <location>
        <begin position="10"/>
        <end position="23"/>
    </location>
</feature>
<dbReference type="GO" id="GO:0000462">
    <property type="term" value="P:maturation of SSU-rRNA from tricistronic rRNA transcript (SSU-rRNA, 5.8S rRNA, LSU-rRNA)"/>
    <property type="evidence" value="ECO:0007669"/>
    <property type="project" value="TreeGrafter"/>
</dbReference>
<dbReference type="InterPro" id="IPR027973">
    <property type="entry name" value="FSAF1-like"/>
</dbReference>
<feature type="region of interest" description="Disordered" evidence="1">
    <location>
        <begin position="1"/>
        <end position="122"/>
    </location>
</feature>
<evidence type="ECO:0000313" key="3">
    <source>
        <dbReference type="Proteomes" id="UP000646827"/>
    </source>
</evidence>
<accession>A0A8H7SC63</accession>
<dbReference type="AlphaFoldDB" id="A0A8H7SC63"/>
<comment type="caution">
    <text evidence="2">The sequence shown here is derived from an EMBL/GenBank/DDBJ whole genome shotgun (WGS) entry which is preliminary data.</text>
</comment>
<dbReference type="PANTHER" id="PTHR28096:SF1">
    <property type="entry name" value="PROTEIN FAF1"/>
    <property type="match status" value="1"/>
</dbReference>
<dbReference type="InterPro" id="IPR053030">
    <property type="entry name" value="Ribosomal_biogenesis_FAF1-like"/>
</dbReference>
<dbReference type="PANTHER" id="PTHR28096">
    <property type="entry name" value="PROTEIN FAF1"/>
    <property type="match status" value="1"/>
</dbReference>
<feature type="compositionally biased region" description="Low complexity" evidence="1">
    <location>
        <begin position="251"/>
        <end position="260"/>
    </location>
</feature>
<evidence type="ECO:0000256" key="1">
    <source>
        <dbReference type="SAM" id="MobiDB-lite"/>
    </source>
</evidence>
<protein>
    <submittedName>
        <fullName evidence="2">Uncharacterized protein</fullName>
    </submittedName>
</protein>
<evidence type="ECO:0000313" key="2">
    <source>
        <dbReference type="EMBL" id="KAG2226684.1"/>
    </source>
</evidence>
<feature type="compositionally biased region" description="Basic and acidic residues" evidence="1">
    <location>
        <begin position="106"/>
        <end position="122"/>
    </location>
</feature>
<sequence>MSSLADLISSVKSNTANNTQLQRTLGKKRSSSEPSRDQLIKKLKKEKTAQPKIKKSSSSTNGPDIVVFDDSSLSKQTVDDRLDRKAFMSSKISKAEPVSNGKPPKKMTEKEQQQEEENQQRDFELNQLLATSKLLEDYQKDEMSGKERRKHMMDKLETLGVKKAANLKMPLAIHKGMQEKKREREQKRLQEAKNLGLYDKSLKHLYAPSAGKKKERNRDPGITSGVGKMRGATLHIGKQELAQIQRQGTRKSNSNNKKKR</sequence>
<dbReference type="OrthoDB" id="5556956at2759"/>
<proteinExistence type="predicted"/>
<keyword evidence="3" id="KW-1185">Reference proteome</keyword>
<dbReference type="Proteomes" id="UP000646827">
    <property type="component" value="Unassembled WGS sequence"/>
</dbReference>
<reference evidence="2 3" key="1">
    <citation type="submission" date="2020-12" db="EMBL/GenBank/DDBJ databases">
        <title>Metabolic potential, ecology and presence of endohyphal bacteria is reflected in genomic diversity of Mucoromycotina.</title>
        <authorList>
            <person name="Muszewska A."/>
            <person name="Okrasinska A."/>
            <person name="Steczkiewicz K."/>
            <person name="Drgas O."/>
            <person name="Orlowska M."/>
            <person name="Perlinska-Lenart U."/>
            <person name="Aleksandrzak-Piekarczyk T."/>
            <person name="Szatraj K."/>
            <person name="Zielenkiewicz U."/>
            <person name="Pilsyk S."/>
            <person name="Malc E."/>
            <person name="Mieczkowski P."/>
            <person name="Kruszewska J.S."/>
            <person name="Biernat P."/>
            <person name="Pawlowska J."/>
        </authorList>
    </citation>
    <scope>NUCLEOTIDE SEQUENCE [LARGE SCALE GENOMIC DNA]</scope>
    <source>
        <strain evidence="2 3">CBS 142.35</strain>
    </source>
</reference>
<dbReference type="Pfam" id="PF15375">
    <property type="entry name" value="FSAF1"/>
    <property type="match status" value="1"/>
</dbReference>
<organism evidence="2 3">
    <name type="scientific">Circinella minor</name>
    <dbReference type="NCBI Taxonomy" id="1195481"/>
    <lineage>
        <taxon>Eukaryota</taxon>
        <taxon>Fungi</taxon>
        <taxon>Fungi incertae sedis</taxon>
        <taxon>Mucoromycota</taxon>
        <taxon>Mucoromycotina</taxon>
        <taxon>Mucoromycetes</taxon>
        <taxon>Mucorales</taxon>
        <taxon>Lichtheimiaceae</taxon>
        <taxon>Circinella</taxon>
    </lineage>
</organism>
<feature type="compositionally biased region" description="Basic and acidic residues" evidence="1">
    <location>
        <begin position="30"/>
        <end position="40"/>
    </location>
</feature>
<gene>
    <name evidence="2" type="ORF">INT45_001031</name>
</gene>
<dbReference type="EMBL" id="JAEPRB010000014">
    <property type="protein sequence ID" value="KAG2226684.1"/>
    <property type="molecule type" value="Genomic_DNA"/>
</dbReference>
<name>A0A8H7SC63_9FUNG</name>
<feature type="compositionally biased region" description="Basic and acidic residues" evidence="1">
    <location>
        <begin position="77"/>
        <end position="86"/>
    </location>
</feature>
<dbReference type="GO" id="GO:0005730">
    <property type="term" value="C:nucleolus"/>
    <property type="evidence" value="ECO:0007669"/>
    <property type="project" value="TreeGrafter"/>
</dbReference>